<keyword evidence="13" id="KW-1185">Reference proteome</keyword>
<dbReference type="FunFam" id="3.40.50.10810:FF:000009">
    <property type="entry name" value="B-TFIID TATA-box-binding protein-associated factor 1"/>
    <property type="match status" value="1"/>
</dbReference>
<evidence type="ECO:0000256" key="9">
    <source>
        <dbReference type="SAM" id="MobiDB-lite"/>
    </source>
</evidence>
<name>A0AAQ4DDV2_AMBAM</name>
<feature type="compositionally biased region" description="Acidic residues" evidence="9">
    <location>
        <begin position="439"/>
        <end position="449"/>
    </location>
</feature>
<keyword evidence="8" id="KW-0539">Nucleus</keyword>
<organism evidence="12 13">
    <name type="scientific">Amblyomma americanum</name>
    <name type="common">Lone star tick</name>
    <dbReference type="NCBI Taxonomy" id="6943"/>
    <lineage>
        <taxon>Eukaryota</taxon>
        <taxon>Metazoa</taxon>
        <taxon>Ecdysozoa</taxon>
        <taxon>Arthropoda</taxon>
        <taxon>Chelicerata</taxon>
        <taxon>Arachnida</taxon>
        <taxon>Acari</taxon>
        <taxon>Parasitiformes</taxon>
        <taxon>Ixodida</taxon>
        <taxon>Ixodoidea</taxon>
        <taxon>Ixodidae</taxon>
        <taxon>Amblyomminae</taxon>
        <taxon>Amblyomma</taxon>
    </lineage>
</organism>
<sequence length="1174" mass="129771">MLRLLYQRCLLETSTEVLNLIYQVWEKVVRGAPLGPLLTAACPHMSSWLCLLMHPAHLQVDVVALQWLVLPPNLKPDKRIRRATGPQEGPTTAPGGGPLLGGEVYLAGAESLNESPADRELLVLRCRCMAAKLLGLLSGLVTQPMPGLEVPPVESPVESYARLVLFHLASKSALQRMMTATVMAHWVTLHPDHLCPASVRDRVLECLGEPLYFDEMASGFTRLQQDAREFIALLRHFGLPLDPHFQATVVLTVDQVTDLVTTVFQGLVQQARLKPKVAESLEEKRRGLLKAAQHMQKDQVTLSTRVQSSLATFLVRLPHLPDKLNPVIRPLMESIRREESPLLQEDSAHSLVHLMDSCVERVPCPNGKVVRNLLSYLCSDPSLVAGTGGSSTAPPQLAAAILTLVNMQKLAERATVRRSGSVSGGGRKGSLQTSQSIESVDDSNGLDDESAQRQNEIQRRGAAQVLSLAAEHFGAALPERLPSLWEATVEPLLRGRNYIDAASEASAGCGATHNGEGELHTKLDATLSPLCAALDNQSPVVRHLASRCLGMMARVRTEPTMALIVDQVLSKLGASDDDIQRRGAVEAIACVIDGLSLGVVPYLVFLVVPVLGRMSDQDEAVRLMATHCFAALVRLMPLDGGGIDDVGGSLSAELRERRAAERHFLEQLMDARHADNYELSVPINAQLRSYQQEGVNWLAFLNKYRLHGILCDDMGLGKTLQSICILASDHHQREQLYKESQRADAKPLPSLVVCPPTLTGHWVYEVEKFVSSRYLRPLHYTGPPMERARLQDKVRKHNLVVASYDIVRNDIDFFANIRWNYCILDEGHIIKNGRTKLARALKQLQANHRLILTGTPIQNQVLDLWSLFDFLMPGFLGTERQFAQRFSRPILQSRDAKSSSREQEAGVLAMESLHRQVLPFLLRRIKDDVLQDLPPKIIQDYYCELSPLQVQLYEDFARSRAKKTVDDSVAGAVAEDQPVNSHATAHVFQALQYLRKVCNHPKLVLNPQHPEYSRVMAGLEQSGSSLADINHAAKLRSLRQLLLDCGIGTATQPEQESVVHAHRALIFCQLKGMLDIVEKDLLLTHMSSVSYLRLDGSVAPGQRQALVQRFNADPSIDVLLLTTQVGGLGLNLTGADTVIFVEHDWNPMKDLQVRTTPPTPHGVILVLIALEFTS</sequence>
<evidence type="ECO:0000256" key="5">
    <source>
        <dbReference type="ARBA" id="ARBA00022806"/>
    </source>
</evidence>
<protein>
    <submittedName>
        <fullName evidence="12">Uncharacterized protein</fullName>
    </submittedName>
</protein>
<feature type="domain" description="Helicase ATP-binding" evidence="10">
    <location>
        <begin position="699"/>
        <end position="874"/>
    </location>
</feature>
<keyword evidence="5" id="KW-0347">Helicase</keyword>
<dbReference type="InterPro" id="IPR044078">
    <property type="entry name" value="Mot1_ATP-bd"/>
</dbReference>
<feature type="region of interest" description="Disordered" evidence="9">
    <location>
        <begin position="415"/>
        <end position="458"/>
    </location>
</feature>
<dbReference type="InterPro" id="IPR022707">
    <property type="entry name" value="Mot1_central_dom"/>
</dbReference>
<evidence type="ECO:0000256" key="3">
    <source>
        <dbReference type="ARBA" id="ARBA00022741"/>
    </source>
</evidence>
<dbReference type="GO" id="GO:0017025">
    <property type="term" value="F:TBP-class protein binding"/>
    <property type="evidence" value="ECO:0007669"/>
    <property type="project" value="InterPro"/>
</dbReference>
<proteinExistence type="predicted"/>
<dbReference type="InterPro" id="IPR038718">
    <property type="entry name" value="SNF2-like_sf"/>
</dbReference>
<dbReference type="Gene3D" id="1.25.10.10">
    <property type="entry name" value="Leucine-rich Repeat Variant"/>
    <property type="match status" value="1"/>
</dbReference>
<dbReference type="GO" id="GO:0003677">
    <property type="term" value="F:DNA binding"/>
    <property type="evidence" value="ECO:0007669"/>
    <property type="project" value="UniProtKB-KW"/>
</dbReference>
<dbReference type="CDD" id="cd18793">
    <property type="entry name" value="SF2_C_SNF"/>
    <property type="match status" value="1"/>
</dbReference>
<keyword evidence="4" id="KW-0378">Hydrolase</keyword>
<dbReference type="InterPro" id="IPR011989">
    <property type="entry name" value="ARM-like"/>
</dbReference>
<dbReference type="Pfam" id="PF00176">
    <property type="entry name" value="SNF2-rel_dom"/>
    <property type="match status" value="1"/>
</dbReference>
<dbReference type="SMART" id="SM00490">
    <property type="entry name" value="HELICc"/>
    <property type="match status" value="1"/>
</dbReference>
<reference evidence="12 13" key="1">
    <citation type="journal article" date="2023" name="Arcadia Sci">
        <title>De novo assembly of a long-read Amblyomma americanum tick genome.</title>
        <authorList>
            <person name="Chou S."/>
            <person name="Poskanzer K.E."/>
            <person name="Rollins M."/>
            <person name="Thuy-Boun P.S."/>
        </authorList>
    </citation>
    <scope>NUCLEOTIDE SEQUENCE [LARGE SCALE GENOMIC DNA]</scope>
    <source>
        <strain evidence="12">F_SG_1</strain>
        <tissue evidence="12">Salivary glands</tissue>
    </source>
</reference>
<keyword evidence="3" id="KW-0547">Nucleotide-binding</keyword>
<evidence type="ECO:0000256" key="6">
    <source>
        <dbReference type="ARBA" id="ARBA00022840"/>
    </source>
</evidence>
<dbReference type="PANTHER" id="PTHR36498:SF1">
    <property type="entry name" value="TATA-BINDING PROTEIN-ASSOCIATED FACTOR 172"/>
    <property type="match status" value="1"/>
</dbReference>
<dbReference type="Gene3D" id="3.40.50.10810">
    <property type="entry name" value="Tandem AAA-ATPase domain"/>
    <property type="match status" value="1"/>
</dbReference>
<evidence type="ECO:0000259" key="11">
    <source>
        <dbReference type="PROSITE" id="PS51194"/>
    </source>
</evidence>
<dbReference type="Proteomes" id="UP001321473">
    <property type="component" value="Unassembled WGS sequence"/>
</dbReference>
<dbReference type="InterPro" id="IPR014001">
    <property type="entry name" value="Helicase_ATP-bd"/>
</dbReference>
<evidence type="ECO:0000256" key="1">
    <source>
        <dbReference type="ARBA" id="ARBA00004123"/>
    </source>
</evidence>
<dbReference type="InterPro" id="IPR001650">
    <property type="entry name" value="Helicase_C-like"/>
</dbReference>
<dbReference type="InterPro" id="IPR044972">
    <property type="entry name" value="Mot1"/>
</dbReference>
<comment type="caution">
    <text evidence="12">The sequence shown here is derived from an EMBL/GenBank/DDBJ whole genome shotgun (WGS) entry which is preliminary data.</text>
</comment>
<keyword evidence="2" id="KW-0677">Repeat</keyword>
<dbReference type="EMBL" id="JARKHS020032112">
    <property type="protein sequence ID" value="KAK8760642.1"/>
    <property type="molecule type" value="Genomic_DNA"/>
</dbReference>
<dbReference type="Gene3D" id="3.40.50.300">
    <property type="entry name" value="P-loop containing nucleotide triphosphate hydrolases"/>
    <property type="match status" value="1"/>
</dbReference>
<dbReference type="GO" id="GO:0016887">
    <property type="term" value="F:ATP hydrolysis activity"/>
    <property type="evidence" value="ECO:0007669"/>
    <property type="project" value="InterPro"/>
</dbReference>
<dbReference type="CDD" id="cd17999">
    <property type="entry name" value="DEXHc_Mot1"/>
    <property type="match status" value="1"/>
</dbReference>
<dbReference type="AlphaFoldDB" id="A0AAQ4DDV2"/>
<evidence type="ECO:0000313" key="12">
    <source>
        <dbReference type="EMBL" id="KAK8760642.1"/>
    </source>
</evidence>
<dbReference type="Pfam" id="PF12054">
    <property type="entry name" value="DUF3535"/>
    <property type="match status" value="1"/>
</dbReference>
<dbReference type="SMART" id="SM00487">
    <property type="entry name" value="DEXDc"/>
    <property type="match status" value="1"/>
</dbReference>
<evidence type="ECO:0000313" key="13">
    <source>
        <dbReference type="Proteomes" id="UP001321473"/>
    </source>
</evidence>
<dbReference type="InterPro" id="IPR049730">
    <property type="entry name" value="SNF2/RAD54-like_C"/>
</dbReference>
<evidence type="ECO:0000256" key="4">
    <source>
        <dbReference type="ARBA" id="ARBA00022801"/>
    </source>
</evidence>
<dbReference type="GO" id="GO:0005634">
    <property type="term" value="C:nucleus"/>
    <property type="evidence" value="ECO:0007669"/>
    <property type="project" value="UniProtKB-SubCell"/>
</dbReference>
<dbReference type="PROSITE" id="PS51194">
    <property type="entry name" value="HELICASE_CTER"/>
    <property type="match status" value="1"/>
</dbReference>
<dbReference type="InterPro" id="IPR027417">
    <property type="entry name" value="P-loop_NTPase"/>
</dbReference>
<dbReference type="Pfam" id="PF00271">
    <property type="entry name" value="Helicase_C"/>
    <property type="match status" value="1"/>
</dbReference>
<keyword evidence="7" id="KW-0238">DNA-binding</keyword>
<dbReference type="SUPFAM" id="SSF52540">
    <property type="entry name" value="P-loop containing nucleoside triphosphate hydrolases"/>
    <property type="match status" value="2"/>
</dbReference>
<evidence type="ECO:0000256" key="7">
    <source>
        <dbReference type="ARBA" id="ARBA00023125"/>
    </source>
</evidence>
<dbReference type="GO" id="GO:0004386">
    <property type="term" value="F:helicase activity"/>
    <property type="evidence" value="ECO:0007669"/>
    <property type="project" value="UniProtKB-KW"/>
</dbReference>
<dbReference type="PANTHER" id="PTHR36498">
    <property type="entry name" value="TATA-BINDING PROTEIN-ASSOCIATED FACTOR 172"/>
    <property type="match status" value="1"/>
</dbReference>
<evidence type="ECO:0000256" key="2">
    <source>
        <dbReference type="ARBA" id="ARBA00022737"/>
    </source>
</evidence>
<comment type="subcellular location">
    <subcellularLocation>
        <location evidence="1">Nucleus</location>
    </subcellularLocation>
</comment>
<dbReference type="SUPFAM" id="SSF48371">
    <property type="entry name" value="ARM repeat"/>
    <property type="match status" value="1"/>
</dbReference>
<dbReference type="InterPro" id="IPR000330">
    <property type="entry name" value="SNF2_N"/>
</dbReference>
<evidence type="ECO:0000256" key="8">
    <source>
        <dbReference type="ARBA" id="ARBA00023242"/>
    </source>
</evidence>
<dbReference type="PROSITE" id="PS51192">
    <property type="entry name" value="HELICASE_ATP_BIND_1"/>
    <property type="match status" value="1"/>
</dbReference>
<keyword evidence="6" id="KW-0067">ATP-binding</keyword>
<dbReference type="InterPro" id="IPR016024">
    <property type="entry name" value="ARM-type_fold"/>
</dbReference>
<evidence type="ECO:0000259" key="10">
    <source>
        <dbReference type="PROSITE" id="PS51192"/>
    </source>
</evidence>
<gene>
    <name evidence="12" type="ORF">V5799_028091</name>
</gene>
<feature type="domain" description="Helicase C-terminal" evidence="11">
    <location>
        <begin position="1052"/>
        <end position="1174"/>
    </location>
</feature>
<accession>A0AAQ4DDV2</accession>
<dbReference type="GO" id="GO:0005524">
    <property type="term" value="F:ATP binding"/>
    <property type="evidence" value="ECO:0007669"/>
    <property type="project" value="UniProtKB-KW"/>
</dbReference>